<evidence type="ECO:0000256" key="2">
    <source>
        <dbReference type="ARBA" id="ARBA00023015"/>
    </source>
</evidence>
<dbReference type="SUPFAM" id="SSF46785">
    <property type="entry name" value="Winged helix' DNA-binding domain"/>
    <property type="match status" value="1"/>
</dbReference>
<evidence type="ECO:0000256" key="3">
    <source>
        <dbReference type="ARBA" id="ARBA00023125"/>
    </source>
</evidence>
<feature type="domain" description="HTH lysR-type" evidence="5">
    <location>
        <begin position="1"/>
        <end position="60"/>
    </location>
</feature>
<dbReference type="Gene3D" id="3.40.190.290">
    <property type="match status" value="1"/>
</dbReference>
<evidence type="ECO:0000256" key="1">
    <source>
        <dbReference type="ARBA" id="ARBA00009437"/>
    </source>
</evidence>
<dbReference type="GO" id="GO:0003700">
    <property type="term" value="F:DNA-binding transcription factor activity"/>
    <property type="evidence" value="ECO:0007669"/>
    <property type="project" value="InterPro"/>
</dbReference>
<dbReference type="InterPro" id="IPR050950">
    <property type="entry name" value="HTH-type_LysR_regulators"/>
</dbReference>
<dbReference type="PANTHER" id="PTHR30419:SF8">
    <property type="entry name" value="NITROGEN ASSIMILATION TRANSCRIPTIONAL ACTIVATOR-RELATED"/>
    <property type="match status" value="1"/>
</dbReference>
<dbReference type="Pfam" id="PF00126">
    <property type="entry name" value="HTH_1"/>
    <property type="match status" value="1"/>
</dbReference>
<gene>
    <name evidence="6" type="ORF">B4098_1698</name>
</gene>
<dbReference type="PROSITE" id="PS50931">
    <property type="entry name" value="HTH_LYSR"/>
    <property type="match status" value="1"/>
</dbReference>
<evidence type="ECO:0000313" key="6">
    <source>
        <dbReference type="EMBL" id="KYC61168.1"/>
    </source>
</evidence>
<evidence type="ECO:0000256" key="4">
    <source>
        <dbReference type="ARBA" id="ARBA00023163"/>
    </source>
</evidence>
<dbReference type="InterPro" id="IPR000847">
    <property type="entry name" value="LysR_HTH_N"/>
</dbReference>
<name>A0A150JVT0_HEYCO</name>
<dbReference type="PANTHER" id="PTHR30419">
    <property type="entry name" value="HTH-TYPE TRANSCRIPTIONAL REGULATOR YBHD"/>
    <property type="match status" value="1"/>
</dbReference>
<protein>
    <recommendedName>
        <fullName evidence="5">HTH lysR-type domain-containing protein</fullName>
    </recommendedName>
</protein>
<dbReference type="InterPro" id="IPR036390">
    <property type="entry name" value="WH_DNA-bd_sf"/>
</dbReference>
<keyword evidence="3" id="KW-0238">DNA-binding</keyword>
<proteinExistence type="inferred from homology"/>
<dbReference type="Pfam" id="PF03466">
    <property type="entry name" value="LysR_substrate"/>
    <property type="match status" value="1"/>
</dbReference>
<sequence>MNIKDLQYYKKLYQEKRYTKVANFFHVSQPAITAAIQRLEKELGTQLIIRDQSHHEIRFTESGRQFERHATQMLKELDIARQEIQALKMEKVSIGLPPIIGNYYFPAISSMLAKENLLQNMNVYEDGSQSLFFKLLTGKMDMALLGAIHPIEDEHVTSHLLARKKFKIIVSPQHSLATRKSVAFQELKDEPFIQLSDHFIHPLAFEGLSKKTRTHPPVIYRTNDIQIIKGMVVIAENVGISFFTEIAVPEYAPVIALSLADPGQPEFLISLAYRSNHILTPLQQKLVDVLTKQEQRINGS</sequence>
<dbReference type="PATRIC" id="fig|1398.26.peg.385"/>
<accession>A0A150JVT0</accession>
<dbReference type="RefSeq" id="WP_061566759.1">
    <property type="nucleotide sequence ID" value="NZ_LQYG01000073.1"/>
</dbReference>
<reference evidence="6 7" key="1">
    <citation type="submission" date="2016-01" db="EMBL/GenBank/DDBJ databases">
        <title>Genome Sequences of Twelve Sporeforming Bacillus Species Isolated from Foods.</title>
        <authorList>
            <person name="Berendsen E.M."/>
            <person name="Wells-Bennik M.H."/>
            <person name="Krawcyk A.O."/>
            <person name="De Jong A."/>
            <person name="Holsappel S."/>
            <person name="Eijlander R.T."/>
            <person name="Kuipers O.P."/>
        </authorList>
    </citation>
    <scope>NUCLEOTIDE SEQUENCE [LARGE SCALE GENOMIC DNA]</scope>
    <source>
        <strain evidence="6 7">B4098</strain>
    </source>
</reference>
<keyword evidence="2" id="KW-0805">Transcription regulation</keyword>
<comment type="caution">
    <text evidence="6">The sequence shown here is derived from an EMBL/GenBank/DDBJ whole genome shotgun (WGS) entry which is preliminary data.</text>
</comment>
<dbReference type="InterPro" id="IPR036388">
    <property type="entry name" value="WH-like_DNA-bd_sf"/>
</dbReference>
<dbReference type="Proteomes" id="UP000075288">
    <property type="component" value="Unassembled WGS sequence"/>
</dbReference>
<dbReference type="Gene3D" id="1.10.10.10">
    <property type="entry name" value="Winged helix-like DNA-binding domain superfamily/Winged helix DNA-binding domain"/>
    <property type="match status" value="1"/>
</dbReference>
<evidence type="ECO:0000259" key="5">
    <source>
        <dbReference type="PROSITE" id="PS50931"/>
    </source>
</evidence>
<organism evidence="6 7">
    <name type="scientific">Heyndrickxia coagulans</name>
    <name type="common">Weizmannia coagulans</name>
    <dbReference type="NCBI Taxonomy" id="1398"/>
    <lineage>
        <taxon>Bacteria</taxon>
        <taxon>Bacillati</taxon>
        <taxon>Bacillota</taxon>
        <taxon>Bacilli</taxon>
        <taxon>Bacillales</taxon>
        <taxon>Bacillaceae</taxon>
        <taxon>Heyndrickxia</taxon>
    </lineage>
</organism>
<dbReference type="SUPFAM" id="SSF53850">
    <property type="entry name" value="Periplasmic binding protein-like II"/>
    <property type="match status" value="1"/>
</dbReference>
<evidence type="ECO:0000313" key="7">
    <source>
        <dbReference type="Proteomes" id="UP000075288"/>
    </source>
</evidence>
<dbReference type="EMBL" id="LQYG01000073">
    <property type="protein sequence ID" value="KYC61168.1"/>
    <property type="molecule type" value="Genomic_DNA"/>
</dbReference>
<keyword evidence="4" id="KW-0804">Transcription</keyword>
<comment type="similarity">
    <text evidence="1">Belongs to the LysR transcriptional regulatory family.</text>
</comment>
<dbReference type="GO" id="GO:0005829">
    <property type="term" value="C:cytosol"/>
    <property type="evidence" value="ECO:0007669"/>
    <property type="project" value="TreeGrafter"/>
</dbReference>
<dbReference type="PRINTS" id="PR00039">
    <property type="entry name" value="HTHLYSR"/>
</dbReference>
<dbReference type="InterPro" id="IPR005119">
    <property type="entry name" value="LysR_subst-bd"/>
</dbReference>
<dbReference type="AlphaFoldDB" id="A0A150JVT0"/>
<dbReference type="GO" id="GO:0003677">
    <property type="term" value="F:DNA binding"/>
    <property type="evidence" value="ECO:0007669"/>
    <property type="project" value="UniProtKB-KW"/>
</dbReference>